<dbReference type="Gene3D" id="3.40.250.10">
    <property type="entry name" value="Rhodanese-like domain"/>
    <property type="match status" value="1"/>
</dbReference>
<gene>
    <name evidence="3" type="ORF">ACFQ3J_05230</name>
</gene>
<dbReference type="InterPro" id="IPR001763">
    <property type="entry name" value="Rhodanese-like_dom"/>
</dbReference>
<dbReference type="PROSITE" id="PS50206">
    <property type="entry name" value="RHODANESE_3"/>
    <property type="match status" value="1"/>
</dbReference>
<feature type="transmembrane region" description="Helical" evidence="1">
    <location>
        <begin position="6"/>
        <end position="23"/>
    </location>
</feature>
<evidence type="ECO:0000313" key="3">
    <source>
        <dbReference type="EMBL" id="MFD1127581.1"/>
    </source>
</evidence>
<dbReference type="InterPro" id="IPR036873">
    <property type="entry name" value="Rhodanese-like_dom_sf"/>
</dbReference>
<dbReference type="CDD" id="cd00158">
    <property type="entry name" value="RHOD"/>
    <property type="match status" value="1"/>
</dbReference>
<evidence type="ECO:0000313" key="4">
    <source>
        <dbReference type="Proteomes" id="UP001597169"/>
    </source>
</evidence>
<feature type="domain" description="Rhodanese" evidence="2">
    <location>
        <begin position="46"/>
        <end position="130"/>
    </location>
</feature>
<proteinExistence type="predicted"/>
<dbReference type="EMBL" id="JBHTKX010000001">
    <property type="protein sequence ID" value="MFD1127581.1"/>
    <property type="molecule type" value="Genomic_DNA"/>
</dbReference>
<sequence length="132" mass="14630">MESLDTGTIINIGILVLVVWFAYSRFKPAKGLRNLNAEEFKSHMGKPGKPLVIDVREPNEYKGGYIADAKNIPLSQLSRRLSEIPQDRDVLLYCRSGMRSKSAAKILLKNGHKEIAHLQGGIGAWKGKLASK</sequence>
<dbReference type="SUPFAM" id="SSF52821">
    <property type="entry name" value="Rhodanese/Cell cycle control phosphatase"/>
    <property type="match status" value="1"/>
</dbReference>
<dbReference type="InterPro" id="IPR050229">
    <property type="entry name" value="GlpE_sulfurtransferase"/>
</dbReference>
<reference evidence="4" key="1">
    <citation type="journal article" date="2019" name="Int. J. Syst. Evol. Microbiol.">
        <title>The Global Catalogue of Microorganisms (GCM) 10K type strain sequencing project: providing services to taxonomists for standard genome sequencing and annotation.</title>
        <authorList>
            <consortium name="The Broad Institute Genomics Platform"/>
            <consortium name="The Broad Institute Genome Sequencing Center for Infectious Disease"/>
            <person name="Wu L."/>
            <person name="Ma J."/>
        </authorList>
    </citation>
    <scope>NUCLEOTIDE SEQUENCE [LARGE SCALE GENOMIC DNA]</scope>
    <source>
        <strain evidence="4">CCUG 53519</strain>
    </source>
</reference>
<keyword evidence="1" id="KW-0472">Membrane</keyword>
<dbReference type="RefSeq" id="WP_310735628.1">
    <property type="nucleotide sequence ID" value="NZ_JBHTKX010000001.1"/>
</dbReference>
<comment type="caution">
    <text evidence="3">The sequence shown here is derived from an EMBL/GenBank/DDBJ whole genome shotgun (WGS) entry which is preliminary data.</text>
</comment>
<evidence type="ECO:0000259" key="2">
    <source>
        <dbReference type="PROSITE" id="PS50206"/>
    </source>
</evidence>
<accession>A0ABW3Q1N4</accession>
<keyword evidence="1" id="KW-0812">Transmembrane</keyword>
<dbReference type="PANTHER" id="PTHR43031:SF18">
    <property type="entry name" value="RHODANESE-RELATED SULFURTRANSFERASES"/>
    <property type="match status" value="1"/>
</dbReference>
<keyword evidence="4" id="KW-1185">Reference proteome</keyword>
<name>A0ABW3Q1N4_9BACL</name>
<dbReference type="PANTHER" id="PTHR43031">
    <property type="entry name" value="FAD-DEPENDENT OXIDOREDUCTASE"/>
    <property type="match status" value="1"/>
</dbReference>
<protein>
    <submittedName>
        <fullName evidence="3">Rhodanese-like domain-containing protein</fullName>
    </submittedName>
</protein>
<organism evidence="3 4">
    <name type="scientific">Paenibacillus provencensis</name>
    <dbReference type="NCBI Taxonomy" id="441151"/>
    <lineage>
        <taxon>Bacteria</taxon>
        <taxon>Bacillati</taxon>
        <taxon>Bacillota</taxon>
        <taxon>Bacilli</taxon>
        <taxon>Bacillales</taxon>
        <taxon>Paenibacillaceae</taxon>
        <taxon>Paenibacillus</taxon>
    </lineage>
</organism>
<keyword evidence="1" id="KW-1133">Transmembrane helix</keyword>
<dbReference type="Proteomes" id="UP001597169">
    <property type="component" value="Unassembled WGS sequence"/>
</dbReference>
<dbReference type="SMART" id="SM00450">
    <property type="entry name" value="RHOD"/>
    <property type="match status" value="1"/>
</dbReference>
<dbReference type="Pfam" id="PF00581">
    <property type="entry name" value="Rhodanese"/>
    <property type="match status" value="1"/>
</dbReference>
<evidence type="ECO:0000256" key="1">
    <source>
        <dbReference type="SAM" id="Phobius"/>
    </source>
</evidence>